<evidence type="ECO:0000256" key="7">
    <source>
        <dbReference type="ARBA" id="ARBA00022840"/>
    </source>
</evidence>
<evidence type="ECO:0000256" key="2">
    <source>
        <dbReference type="ARBA" id="ARBA00000909"/>
    </source>
</evidence>
<dbReference type="KEGG" id="caz:CARG_08070"/>
<feature type="binding site" evidence="18">
    <location>
        <position position="186"/>
    </location>
    <ligand>
        <name>(6S)-NADPHX</name>
        <dbReference type="ChEBI" id="CHEBI:64076"/>
    </ligand>
</feature>
<dbReference type="Pfam" id="PF01256">
    <property type="entry name" value="Carb_kinase"/>
    <property type="match status" value="1"/>
</dbReference>
<evidence type="ECO:0000256" key="11">
    <source>
        <dbReference type="ARBA" id="ARBA00023235"/>
    </source>
</evidence>
<comment type="cofactor">
    <cofactor evidence="18 19">
        <name>K(+)</name>
        <dbReference type="ChEBI" id="CHEBI:29103"/>
    </cofactor>
    <text evidence="18 19">Binds 1 potassium ion per subunit.</text>
</comment>
<dbReference type="HAMAP" id="MF_01965">
    <property type="entry name" value="NADHX_dehydratase"/>
    <property type="match status" value="1"/>
</dbReference>
<keyword evidence="5 18" id="KW-0479">Metal-binding</keyword>
<dbReference type="Proteomes" id="UP000016943">
    <property type="component" value="Chromosome"/>
</dbReference>
<dbReference type="PROSITE" id="PS51385">
    <property type="entry name" value="YJEF_N"/>
    <property type="match status" value="1"/>
</dbReference>
<gene>
    <name evidence="18" type="primary">nnrE</name>
    <name evidence="17" type="synonym">nnrD</name>
    <name evidence="22" type="ORF">CARG_08070</name>
</gene>
<dbReference type="GO" id="GO:0052855">
    <property type="term" value="F:ADP-dependent NAD(P)H-hydrate dehydratase activity"/>
    <property type="evidence" value="ECO:0007669"/>
    <property type="project" value="UniProtKB-UniRule"/>
</dbReference>
<evidence type="ECO:0000256" key="1">
    <source>
        <dbReference type="ARBA" id="ARBA00000013"/>
    </source>
</evidence>
<accession>U3GZ82</accession>
<dbReference type="Pfam" id="PF03853">
    <property type="entry name" value="YjeF_N"/>
    <property type="match status" value="1"/>
</dbReference>
<comment type="catalytic activity">
    <reaction evidence="1 18 19">
        <text>(6R)-NADHX = (6S)-NADHX</text>
        <dbReference type="Rhea" id="RHEA:32215"/>
        <dbReference type="ChEBI" id="CHEBI:64074"/>
        <dbReference type="ChEBI" id="CHEBI:64075"/>
        <dbReference type="EC" id="5.1.99.6"/>
    </reaction>
</comment>
<feature type="binding site" evidence="17">
    <location>
        <begin position="419"/>
        <end position="423"/>
    </location>
    <ligand>
        <name>AMP</name>
        <dbReference type="ChEBI" id="CHEBI:456215"/>
    </ligand>
</feature>
<evidence type="ECO:0000256" key="9">
    <source>
        <dbReference type="ARBA" id="ARBA00022958"/>
    </source>
</evidence>
<keyword evidence="10 17" id="KW-0520">NAD</keyword>
<feature type="binding site" evidence="17">
    <location>
        <position position="383"/>
    </location>
    <ligand>
        <name>(6S)-NADPHX</name>
        <dbReference type="ChEBI" id="CHEBI:64076"/>
    </ligand>
</feature>
<feature type="domain" description="YjeF C-terminal" evidence="20">
    <location>
        <begin position="246"/>
        <end position="504"/>
    </location>
</feature>
<evidence type="ECO:0000313" key="23">
    <source>
        <dbReference type="Proteomes" id="UP000016943"/>
    </source>
</evidence>
<dbReference type="SUPFAM" id="SSF64153">
    <property type="entry name" value="YjeF N-terminal domain-like"/>
    <property type="match status" value="1"/>
</dbReference>
<dbReference type="eggNOG" id="COG0062">
    <property type="taxonomic scope" value="Bacteria"/>
</dbReference>
<keyword evidence="13" id="KW-0511">Multifunctional enzyme</keyword>
<protein>
    <recommendedName>
        <fullName evidence="19">Bifunctional NAD(P)H-hydrate repair enzyme</fullName>
    </recommendedName>
    <alternativeName>
        <fullName evidence="19">Nicotinamide nucleotide repair protein</fullName>
    </alternativeName>
    <domain>
        <recommendedName>
            <fullName evidence="19">ADP-dependent (S)-NAD(P)H-hydrate dehydratase</fullName>
            <ecNumber evidence="19">4.2.1.136</ecNumber>
        </recommendedName>
        <alternativeName>
            <fullName evidence="19">ADP-dependent NAD(P)HX dehydratase</fullName>
        </alternativeName>
    </domain>
    <domain>
        <recommendedName>
            <fullName evidence="19">NAD(P)H-hydrate epimerase</fullName>
            <ecNumber evidence="19">5.1.99.6</ecNumber>
        </recommendedName>
    </domain>
</protein>
<keyword evidence="6 17" id="KW-0547">Nucleotide-binding</keyword>
<comment type="similarity">
    <text evidence="3 19">In the N-terminal section; belongs to the NnrE/AIBP family.</text>
</comment>
<organism evidence="22 23">
    <name type="scientific">Corynebacterium argentoratense DSM 44202</name>
    <dbReference type="NCBI Taxonomy" id="1348662"/>
    <lineage>
        <taxon>Bacteria</taxon>
        <taxon>Bacillati</taxon>
        <taxon>Actinomycetota</taxon>
        <taxon>Actinomycetes</taxon>
        <taxon>Mycobacteriales</taxon>
        <taxon>Corynebacteriaceae</taxon>
        <taxon>Corynebacterium</taxon>
    </lineage>
</organism>
<dbReference type="GO" id="GO:0046872">
    <property type="term" value="F:metal ion binding"/>
    <property type="evidence" value="ECO:0007669"/>
    <property type="project" value="UniProtKB-UniRule"/>
</dbReference>
<dbReference type="STRING" id="1348662.CARG_08070"/>
<evidence type="ECO:0000256" key="4">
    <source>
        <dbReference type="ARBA" id="ARBA00009524"/>
    </source>
</evidence>
<reference evidence="22 23" key="1">
    <citation type="journal article" date="2013" name="Genome Announc.">
        <title>Whole-Genome Sequence of the Clinical Strain Corynebacterium argentoratense DSM 44202, Isolated from a Human Throat Specimen.</title>
        <authorList>
            <person name="Bomholt C."/>
            <person name="Glaub A."/>
            <person name="Gravermann K."/>
            <person name="Albersmeier A."/>
            <person name="Brinkrolf K."/>
            <person name="Ruckert C."/>
            <person name="Tauch A."/>
        </authorList>
    </citation>
    <scope>NUCLEOTIDE SEQUENCE [LARGE SCALE GENOMIC DNA]</scope>
    <source>
        <strain evidence="22">DSM 44202</strain>
    </source>
</reference>
<evidence type="ECO:0000256" key="16">
    <source>
        <dbReference type="ARBA" id="ARBA00049209"/>
    </source>
</evidence>
<dbReference type="EC" id="5.1.99.6" evidence="19"/>
<dbReference type="NCBIfam" id="TIGR00197">
    <property type="entry name" value="yjeF_nterm"/>
    <property type="match status" value="1"/>
</dbReference>
<feature type="binding site" evidence="18">
    <location>
        <position position="91"/>
    </location>
    <ligand>
        <name>K(+)</name>
        <dbReference type="ChEBI" id="CHEBI:29103"/>
    </ligand>
</feature>
<dbReference type="GO" id="GO:0005524">
    <property type="term" value="F:ATP binding"/>
    <property type="evidence" value="ECO:0007669"/>
    <property type="project" value="UniProtKB-UniRule"/>
</dbReference>
<dbReference type="AlphaFoldDB" id="U3GZ82"/>
<dbReference type="PANTHER" id="PTHR12592:SF0">
    <property type="entry name" value="ATP-DEPENDENT (S)-NAD(P)H-HYDRATE DEHYDRATASE"/>
    <property type="match status" value="1"/>
</dbReference>
<dbReference type="InterPro" id="IPR004443">
    <property type="entry name" value="YjeF_N_dom"/>
</dbReference>
<keyword evidence="11 18" id="KW-0413">Isomerase</keyword>
<dbReference type="eggNOG" id="COG0063">
    <property type="taxonomic scope" value="Bacteria"/>
</dbReference>
<comment type="similarity">
    <text evidence="18">Belongs to the NnrE/AIBP family.</text>
</comment>
<comment type="function">
    <text evidence="18">Catalyzes the epimerization of the S- and R-forms of NAD(P)HX, a damaged form of NAD(P)H that is a result of enzymatic or heat-dependent hydration. This is a prerequisite for the S-specific NAD(P)H-hydrate dehydratase to allow the repair of both epimers of NAD(P)HX.</text>
</comment>
<dbReference type="HAMAP" id="MF_01966">
    <property type="entry name" value="NADHX_epimerase"/>
    <property type="match status" value="1"/>
</dbReference>
<dbReference type="PATRIC" id="fig|1348662.3.peg.1596"/>
<dbReference type="PROSITE" id="PS51383">
    <property type="entry name" value="YJEF_C_3"/>
    <property type="match status" value="1"/>
</dbReference>
<dbReference type="PANTHER" id="PTHR12592">
    <property type="entry name" value="ATP-DEPENDENT (S)-NAD(P)H-HYDRATE DEHYDRATASE FAMILY MEMBER"/>
    <property type="match status" value="1"/>
</dbReference>
<evidence type="ECO:0000259" key="21">
    <source>
        <dbReference type="PROSITE" id="PS51385"/>
    </source>
</evidence>
<evidence type="ECO:0000256" key="8">
    <source>
        <dbReference type="ARBA" id="ARBA00022857"/>
    </source>
</evidence>
<comment type="function">
    <text evidence="17">Catalyzes the dehydration of the S-form of NAD(P)HX at the expense of ADP, which is converted to AMP. Together with NAD(P)HX epimerase, which catalyzes the epimerization of the S- and R-forms, the enzyme allows the repair of both epimers of NAD(P)HX, a damaged form of NAD(P)H that is a result of enzymatic or heat-dependent hydration.</text>
</comment>
<evidence type="ECO:0000256" key="3">
    <source>
        <dbReference type="ARBA" id="ARBA00006001"/>
    </source>
</evidence>
<feature type="binding site" evidence="17">
    <location>
        <position position="329"/>
    </location>
    <ligand>
        <name>(6S)-NADPHX</name>
        <dbReference type="ChEBI" id="CHEBI:64076"/>
    </ligand>
</feature>
<dbReference type="GO" id="GO:0110051">
    <property type="term" value="P:metabolite repair"/>
    <property type="evidence" value="ECO:0007669"/>
    <property type="project" value="TreeGrafter"/>
</dbReference>
<comment type="caution">
    <text evidence="18">Lacks conserved residue(s) required for the propagation of feature annotation.</text>
</comment>
<evidence type="ECO:0000313" key="22">
    <source>
        <dbReference type="EMBL" id="AGU15731.1"/>
    </source>
</evidence>
<comment type="catalytic activity">
    <reaction evidence="15 17 19">
        <text>(6S)-NADHX + ADP = AMP + phosphate + NADH + H(+)</text>
        <dbReference type="Rhea" id="RHEA:32223"/>
        <dbReference type="ChEBI" id="CHEBI:15378"/>
        <dbReference type="ChEBI" id="CHEBI:43474"/>
        <dbReference type="ChEBI" id="CHEBI:57945"/>
        <dbReference type="ChEBI" id="CHEBI:64074"/>
        <dbReference type="ChEBI" id="CHEBI:456215"/>
        <dbReference type="ChEBI" id="CHEBI:456216"/>
        <dbReference type="EC" id="4.2.1.136"/>
    </reaction>
</comment>
<evidence type="ECO:0000256" key="10">
    <source>
        <dbReference type="ARBA" id="ARBA00023027"/>
    </source>
</evidence>
<dbReference type="HOGENOM" id="CLU_024853_4_0_11"/>
<sequence>MVVMPAQHARAGMTSGGRAETAAEGLCGTPVYTPQQVRRAEQPLLAAQGLVLMQSAAFAVAVEAADMLRSCSTTRRVYGSRVLVLVGAGNNGGDALFAAAELARRGAQVRVVASSDSVHVQGAEAARRAGVRWLDSPGAVGAFCPDLIVDGLLGIGAEGPLRGSVREVIDDVAGCAAAGTPVLAVDLPSGADPMGGAVDPATLVAQRTVTFGGVKPVHVLRRSVCGRVVCRGLGIDEQLRRELPWGLSVDGGCWPVPGEESNKYTGGVVSVYAGSSAYPGAAVLAVAGAVRATSSMVRYVGQCAQQVLSAFPSVVVGAGRSDCVVVGPGNSTAVGDLLDVLQRDVSVVVDADALTAIASGGDPVREVLRERYRAGLLTVLTPHDGEFERIMGSSPSHYVSRVDAARALAQEFGACVLLKGHTTVVVSPGDHQPALIIPSQSSWAATPGSGDVLSGVLAAVVAAQPRVESVAVAAYAHALAASSFDAPCDARQLADAISPAVAEIVARWRRGGS</sequence>
<evidence type="ECO:0000256" key="12">
    <source>
        <dbReference type="ARBA" id="ARBA00023239"/>
    </source>
</evidence>
<dbReference type="GO" id="GO:0046496">
    <property type="term" value="P:nicotinamide nucleotide metabolic process"/>
    <property type="evidence" value="ECO:0007669"/>
    <property type="project" value="UniProtKB-UniRule"/>
</dbReference>
<feature type="domain" description="YjeF N-terminal" evidence="21">
    <location>
        <begin position="37"/>
        <end position="241"/>
    </location>
</feature>
<name>U3GZ82_9CORY</name>
<dbReference type="PIRSF" id="PIRSF017184">
    <property type="entry name" value="Nnr"/>
    <property type="match status" value="1"/>
</dbReference>
<comment type="catalytic activity">
    <reaction evidence="2 18 19">
        <text>(6R)-NADPHX = (6S)-NADPHX</text>
        <dbReference type="Rhea" id="RHEA:32227"/>
        <dbReference type="ChEBI" id="CHEBI:64076"/>
        <dbReference type="ChEBI" id="CHEBI:64077"/>
        <dbReference type="EC" id="5.1.99.6"/>
    </reaction>
</comment>
<evidence type="ECO:0000256" key="15">
    <source>
        <dbReference type="ARBA" id="ARBA00048238"/>
    </source>
</evidence>
<evidence type="ECO:0000259" key="20">
    <source>
        <dbReference type="PROSITE" id="PS51383"/>
    </source>
</evidence>
<keyword evidence="12 17" id="KW-0456">Lyase</keyword>
<dbReference type="CDD" id="cd01171">
    <property type="entry name" value="YXKO-related"/>
    <property type="match status" value="1"/>
</dbReference>
<dbReference type="InterPro" id="IPR030677">
    <property type="entry name" value="Nnr"/>
</dbReference>
<evidence type="ECO:0000256" key="6">
    <source>
        <dbReference type="ARBA" id="ARBA00022741"/>
    </source>
</evidence>
<dbReference type="InterPro" id="IPR036652">
    <property type="entry name" value="YjeF_N_dom_sf"/>
</dbReference>
<evidence type="ECO:0000256" key="18">
    <source>
        <dbReference type="HAMAP-Rule" id="MF_01966"/>
    </source>
</evidence>
<comment type="subunit">
    <text evidence="17">Homotetramer.</text>
</comment>
<dbReference type="EMBL" id="CP006365">
    <property type="protein sequence ID" value="AGU15731.1"/>
    <property type="molecule type" value="Genomic_DNA"/>
</dbReference>
<feature type="binding site" evidence="17">
    <location>
        <position position="281"/>
    </location>
    <ligand>
        <name>(6S)-NADPHX</name>
        <dbReference type="ChEBI" id="CHEBI:64076"/>
    </ligand>
</feature>
<feature type="binding site" evidence="18">
    <location>
        <begin position="154"/>
        <end position="160"/>
    </location>
    <ligand>
        <name>(6S)-NADPHX</name>
        <dbReference type="ChEBI" id="CHEBI:64076"/>
    </ligand>
</feature>
<evidence type="ECO:0000256" key="5">
    <source>
        <dbReference type="ARBA" id="ARBA00022723"/>
    </source>
</evidence>
<dbReference type="Gene3D" id="3.40.50.10260">
    <property type="entry name" value="YjeF N-terminal domain"/>
    <property type="match status" value="1"/>
</dbReference>
<keyword evidence="7 17" id="KW-0067">ATP-binding</keyword>
<evidence type="ECO:0000256" key="13">
    <source>
        <dbReference type="ARBA" id="ARBA00023268"/>
    </source>
</evidence>
<comment type="function">
    <text evidence="14 19">Bifunctional enzyme that catalyzes the epimerization of the S- and R-forms of NAD(P)HX and the dehydration of the S-form of NAD(P)HX at the expense of ADP, which is converted to AMP. This allows the repair of both epimers of NAD(P)HX, a damaged form of NAD(P)H that is a result of enzymatic or heat-dependent hydration.</text>
</comment>
<feature type="binding site" evidence="18">
    <location>
        <begin position="90"/>
        <end position="94"/>
    </location>
    <ligand>
        <name>(6S)-NADPHX</name>
        <dbReference type="ChEBI" id="CHEBI:64076"/>
    </ligand>
</feature>
<keyword evidence="8 17" id="KW-0521">NADP</keyword>
<comment type="similarity">
    <text evidence="17">Belongs to the NnrD/CARKD family.</text>
</comment>
<proteinExistence type="inferred from homology"/>
<evidence type="ECO:0000256" key="17">
    <source>
        <dbReference type="HAMAP-Rule" id="MF_01965"/>
    </source>
</evidence>
<comment type="cofactor">
    <cofactor evidence="17">
        <name>Mg(2+)</name>
        <dbReference type="ChEBI" id="CHEBI:18420"/>
    </cofactor>
</comment>
<dbReference type="GO" id="GO:0052856">
    <property type="term" value="F:NAD(P)HX epimerase activity"/>
    <property type="evidence" value="ECO:0007669"/>
    <property type="project" value="UniProtKB-UniRule"/>
</dbReference>
<dbReference type="SUPFAM" id="SSF53613">
    <property type="entry name" value="Ribokinase-like"/>
    <property type="match status" value="1"/>
</dbReference>
<dbReference type="Gene3D" id="3.40.1190.20">
    <property type="match status" value="1"/>
</dbReference>
<feature type="binding site" evidence="17">
    <location>
        <position position="451"/>
    </location>
    <ligand>
        <name>(6S)-NADPHX</name>
        <dbReference type="ChEBI" id="CHEBI:64076"/>
    </ligand>
</feature>
<dbReference type="InterPro" id="IPR000631">
    <property type="entry name" value="CARKD"/>
</dbReference>
<feature type="binding site" evidence="18">
    <location>
        <position position="189"/>
    </location>
    <ligand>
        <name>K(+)</name>
        <dbReference type="ChEBI" id="CHEBI:29103"/>
    </ligand>
</feature>
<feature type="binding site" evidence="17">
    <location>
        <position position="450"/>
    </location>
    <ligand>
        <name>AMP</name>
        <dbReference type="ChEBI" id="CHEBI:456215"/>
    </ligand>
</feature>
<comment type="catalytic activity">
    <reaction evidence="16 17 19">
        <text>(6S)-NADPHX + ADP = AMP + phosphate + NADPH + H(+)</text>
        <dbReference type="Rhea" id="RHEA:32235"/>
        <dbReference type="ChEBI" id="CHEBI:15378"/>
        <dbReference type="ChEBI" id="CHEBI:43474"/>
        <dbReference type="ChEBI" id="CHEBI:57783"/>
        <dbReference type="ChEBI" id="CHEBI:64076"/>
        <dbReference type="ChEBI" id="CHEBI:456215"/>
        <dbReference type="ChEBI" id="CHEBI:456216"/>
        <dbReference type="EC" id="4.2.1.136"/>
    </reaction>
</comment>
<feature type="binding site" evidence="18">
    <location>
        <position position="150"/>
    </location>
    <ligand>
        <name>K(+)</name>
        <dbReference type="ChEBI" id="CHEBI:29103"/>
    </ligand>
</feature>
<dbReference type="EC" id="4.2.1.136" evidence="19"/>
<dbReference type="InterPro" id="IPR029056">
    <property type="entry name" value="Ribokinase-like"/>
</dbReference>
<comment type="similarity">
    <text evidence="4 19">In the C-terminal section; belongs to the NnrD/CARKD family.</text>
</comment>
<evidence type="ECO:0000256" key="14">
    <source>
        <dbReference type="ARBA" id="ARBA00025153"/>
    </source>
</evidence>
<keyword evidence="23" id="KW-1185">Reference proteome</keyword>
<evidence type="ECO:0000256" key="19">
    <source>
        <dbReference type="PIRNR" id="PIRNR017184"/>
    </source>
</evidence>
<keyword evidence="9 18" id="KW-0630">Potassium</keyword>